<keyword evidence="1" id="KW-0472">Membrane</keyword>
<dbReference type="InterPro" id="IPR011989">
    <property type="entry name" value="ARM-like"/>
</dbReference>
<keyword evidence="3" id="KW-1185">Reference proteome</keyword>
<name>A0ABW7JC13_9VIBR</name>
<comment type="caution">
    <text evidence="2">The sequence shown here is derived from an EMBL/GenBank/DDBJ whole genome shotgun (WGS) entry which is preliminary data.</text>
</comment>
<proteinExistence type="predicted"/>
<reference evidence="2 3" key="1">
    <citation type="submission" date="2024-10" db="EMBL/GenBank/DDBJ databases">
        <authorList>
            <person name="Yibar A."/>
            <person name="Saticioglu I.B."/>
            <person name="Duman M."/>
            <person name="Ajmi N."/>
            <person name="Gurler F."/>
            <person name="Ay H."/>
            <person name="Onuk E."/>
            <person name="Guler S."/>
            <person name="Romalde J.L."/>
        </authorList>
    </citation>
    <scope>NUCLEOTIDE SEQUENCE [LARGE SCALE GENOMIC DNA]</scope>
    <source>
        <strain evidence="2 3">1-TCBS-A</strain>
    </source>
</reference>
<protein>
    <recommendedName>
        <fullName evidence="4">HEAT repeat domain-containing protein</fullName>
    </recommendedName>
</protein>
<evidence type="ECO:0000313" key="3">
    <source>
        <dbReference type="Proteomes" id="UP001607221"/>
    </source>
</evidence>
<organism evidence="2 3">
    <name type="scientific">Vibrio jasicida</name>
    <dbReference type="NCBI Taxonomy" id="766224"/>
    <lineage>
        <taxon>Bacteria</taxon>
        <taxon>Pseudomonadati</taxon>
        <taxon>Pseudomonadota</taxon>
        <taxon>Gammaproteobacteria</taxon>
        <taxon>Vibrionales</taxon>
        <taxon>Vibrionaceae</taxon>
        <taxon>Vibrio</taxon>
    </lineage>
</organism>
<keyword evidence="1" id="KW-0812">Transmembrane</keyword>
<evidence type="ECO:0000313" key="2">
    <source>
        <dbReference type="EMBL" id="MFH0273841.1"/>
    </source>
</evidence>
<dbReference type="Proteomes" id="UP001607221">
    <property type="component" value="Unassembled WGS sequence"/>
</dbReference>
<gene>
    <name evidence="2" type="ORF">ACGRHZ_21450</name>
</gene>
<evidence type="ECO:0000256" key="1">
    <source>
        <dbReference type="SAM" id="Phobius"/>
    </source>
</evidence>
<accession>A0ABW7JC13</accession>
<feature type="transmembrane region" description="Helical" evidence="1">
    <location>
        <begin position="7"/>
        <end position="25"/>
    </location>
</feature>
<keyword evidence="1" id="KW-1133">Transmembrane helix</keyword>
<evidence type="ECO:0008006" key="4">
    <source>
        <dbReference type="Google" id="ProtNLM"/>
    </source>
</evidence>
<dbReference type="RefSeq" id="WP_102388331.1">
    <property type="nucleotide sequence ID" value="NZ_JBIHSE010000002.1"/>
</dbReference>
<sequence length="348" mass="38064">MTRKQKLAILVSSFSLLAYFGYIKLGLHESVSSELVGDESSKAIVHEQTKQDGKASNIEDAYTNQDGGMIVQDSQQTSTSISTFGVWQELVDSIKIARVDTAKETQLILMLKEKAAPDVYDEIRKLLQLGPNDASDRTQEYLLSLLAAINTPESVAVLLDALQTLSNPSSDTVYVAKKSIQKISKDANHTSLLKDSFVELEADNLYIGDVAQGIAKNASVRDLEFLIDMAKTDGSKSKVALSSLQYLNNERLVPNLQQVIDSNAAESQLVAASLNSLANMGQYEAGVALIKWSANQDASDLAFVRQLISQAESRSPSMSRAIEKTLHKQAFVSPEVKEVIELIYNDSK</sequence>
<dbReference type="Gene3D" id="1.25.10.10">
    <property type="entry name" value="Leucine-rich Repeat Variant"/>
    <property type="match status" value="1"/>
</dbReference>
<dbReference type="EMBL" id="JBIHSE010000002">
    <property type="protein sequence ID" value="MFH0273841.1"/>
    <property type="molecule type" value="Genomic_DNA"/>
</dbReference>